<dbReference type="PROSITE" id="PS50222">
    <property type="entry name" value="EF_HAND_2"/>
    <property type="match status" value="1"/>
</dbReference>
<dbReference type="InterPro" id="IPR018247">
    <property type="entry name" value="EF_Hand_1_Ca_BS"/>
</dbReference>
<dbReference type="AlphaFoldDB" id="A0A9W7BAC4"/>
<evidence type="ECO:0000256" key="2">
    <source>
        <dbReference type="SAM" id="Coils"/>
    </source>
</evidence>
<feature type="coiled-coil region" evidence="2">
    <location>
        <begin position="319"/>
        <end position="357"/>
    </location>
</feature>
<keyword evidence="6" id="KW-1185">Reference proteome</keyword>
<dbReference type="Proteomes" id="UP001165085">
    <property type="component" value="Unassembled WGS sequence"/>
</dbReference>
<dbReference type="PANTHER" id="PTHR34894">
    <property type="entry name" value="SAM-DEPENDENT METHYLTRANSFERASE RSMI, CONSERVED SITE"/>
    <property type="match status" value="1"/>
</dbReference>
<feature type="compositionally biased region" description="Acidic residues" evidence="3">
    <location>
        <begin position="486"/>
        <end position="498"/>
    </location>
</feature>
<feature type="region of interest" description="Disordered" evidence="3">
    <location>
        <begin position="1"/>
        <end position="121"/>
    </location>
</feature>
<dbReference type="InterPro" id="IPR002048">
    <property type="entry name" value="EF_hand_dom"/>
</dbReference>
<dbReference type="EMBL" id="BRXY01000298">
    <property type="protein sequence ID" value="GMH84976.1"/>
    <property type="molecule type" value="Genomic_DNA"/>
</dbReference>
<feature type="domain" description="EF-hand" evidence="4">
    <location>
        <begin position="829"/>
        <end position="864"/>
    </location>
</feature>
<dbReference type="SMART" id="SM00054">
    <property type="entry name" value="EFh"/>
    <property type="match status" value="1"/>
</dbReference>
<dbReference type="InterPro" id="IPR011992">
    <property type="entry name" value="EF-hand-dom_pair"/>
</dbReference>
<evidence type="ECO:0000256" key="1">
    <source>
        <dbReference type="ARBA" id="ARBA00022837"/>
    </source>
</evidence>
<organism evidence="5 6">
    <name type="scientific">Triparma strigata</name>
    <dbReference type="NCBI Taxonomy" id="1606541"/>
    <lineage>
        <taxon>Eukaryota</taxon>
        <taxon>Sar</taxon>
        <taxon>Stramenopiles</taxon>
        <taxon>Ochrophyta</taxon>
        <taxon>Bolidophyceae</taxon>
        <taxon>Parmales</taxon>
        <taxon>Triparmaceae</taxon>
        <taxon>Triparma</taxon>
    </lineage>
</organism>
<dbReference type="GO" id="GO:0005509">
    <property type="term" value="F:calcium ion binding"/>
    <property type="evidence" value="ECO:0007669"/>
    <property type="project" value="InterPro"/>
</dbReference>
<proteinExistence type="predicted"/>
<dbReference type="PROSITE" id="PS00018">
    <property type="entry name" value="EF_HAND_1"/>
    <property type="match status" value="1"/>
</dbReference>
<feature type="compositionally biased region" description="Low complexity" evidence="3">
    <location>
        <begin position="92"/>
        <end position="102"/>
    </location>
</feature>
<evidence type="ECO:0000313" key="5">
    <source>
        <dbReference type="EMBL" id="GMH84976.1"/>
    </source>
</evidence>
<feature type="compositionally biased region" description="Basic and acidic residues" evidence="3">
    <location>
        <begin position="629"/>
        <end position="645"/>
    </location>
</feature>
<sequence>MQHGSTPGSRPRPTSKLSWRDEAMSASSLGRGRDSETESLLAEYFGQDKNKNQNRRQKQLAANSSLPDGTGIAMLLANTSFSTPQRSKKKAQSNTKKTSSSTSKKKNLKSRSQVPMSTSASSSSFLTDAILRADGEIEGPPPASDFLDSFHFVSHMLHRATEVSGAIPSETVEDRTAKHEQIEVLAKNKEMNTVIENMRILSKQFEDIVHSVSSHRKELGRSIRQTHTTYVRLFERMLFVVLKLQRKRDKKNEREVQGYRDQISQLVLQNDLLQAQLLKLGDQNSALVGLNQSLHVDNDRLIEENAKLDKYFKLYHEISQEMKKNAIKMVVEKEELKKQLAAEEEAMTERFRLAEEQWAEERKKMFEELKASKRKPTIITKPAIPVGTVPKKKRVFKKKIVEIKPVVEKGPVERSDGFCQTEVNDDGLWQKQDGWIINVDEDVLARALWRRALRFVGCPCCKGAGEFLQNVVQEFKNPHKKLQIEEEVDSDEDDDASAAEDISKKKPKRRGRRSGLDSCWMLPDELVEFLSNLPKTVQGARPKPLAWLCKEINGIFDEKFEADRQDGQEGQQTQAMNDFLMELFLKRYGLRRLAELNLYVLIITIKEYYEMNSLVHTMARFMNLIDEPSKKDKGRGGEGGGKDGEGDIVPSNKQLDTSFLTAFLWTREKLLSDYHGVYVYGANERRNGGRGSMEGLPTHCIVQRGCDFFVPLDRIVYMVKLVLNFLTPRKLATYSRQIEKRCQVLTKDGKVEKGEGARMIIRSKMRDSMLKVTPGKTIHQHKAEDLDAGETGSDDEDAEVEDKDDVQIVVDMYQTLQMMMEILNLRVHHMEDQLKRYFIEGDDNGDGVLSFDEFDALLKRIAPSFSDRRILRMFREALCSGPDSSFAIEKSTFAAVCKNHGLVNLIDSKELEEIHAEEQVKAKHHKERLERLKEERAQGMKKMERVEEEEES</sequence>
<evidence type="ECO:0000259" key="4">
    <source>
        <dbReference type="PROSITE" id="PS50222"/>
    </source>
</evidence>
<name>A0A9W7BAC4_9STRA</name>
<feature type="compositionally biased region" description="Basic and acidic residues" evidence="3">
    <location>
        <begin position="917"/>
        <end position="945"/>
    </location>
</feature>
<dbReference type="Gene3D" id="1.10.238.10">
    <property type="entry name" value="EF-hand"/>
    <property type="match status" value="1"/>
</dbReference>
<dbReference type="OrthoDB" id="194918at2759"/>
<evidence type="ECO:0000313" key="6">
    <source>
        <dbReference type="Proteomes" id="UP001165085"/>
    </source>
</evidence>
<feature type="compositionally biased region" description="Acidic residues" evidence="3">
    <location>
        <begin position="786"/>
        <end position="800"/>
    </location>
</feature>
<reference evidence="6" key="1">
    <citation type="journal article" date="2023" name="Commun. Biol.">
        <title>Genome analysis of Parmales, the sister group of diatoms, reveals the evolutionary specialization of diatoms from phago-mixotrophs to photoautotrophs.</title>
        <authorList>
            <person name="Ban H."/>
            <person name="Sato S."/>
            <person name="Yoshikawa S."/>
            <person name="Yamada K."/>
            <person name="Nakamura Y."/>
            <person name="Ichinomiya M."/>
            <person name="Sato N."/>
            <person name="Blanc-Mathieu R."/>
            <person name="Endo H."/>
            <person name="Kuwata A."/>
            <person name="Ogata H."/>
        </authorList>
    </citation>
    <scope>NUCLEOTIDE SEQUENCE [LARGE SCALE GENOMIC DNA]</scope>
    <source>
        <strain evidence="6">NIES 3701</strain>
    </source>
</reference>
<comment type="caution">
    <text evidence="5">The sequence shown here is derived from an EMBL/GenBank/DDBJ whole genome shotgun (WGS) entry which is preliminary data.</text>
</comment>
<dbReference type="SUPFAM" id="SSF47473">
    <property type="entry name" value="EF-hand"/>
    <property type="match status" value="1"/>
</dbReference>
<feature type="region of interest" description="Disordered" evidence="3">
    <location>
        <begin position="780"/>
        <end position="800"/>
    </location>
</feature>
<dbReference type="PANTHER" id="PTHR34894:SF5">
    <property type="entry name" value="EF-HAND DOMAIN-CONTAINING PROTEIN"/>
    <property type="match status" value="1"/>
</dbReference>
<evidence type="ECO:0000256" key="3">
    <source>
        <dbReference type="SAM" id="MobiDB-lite"/>
    </source>
</evidence>
<feature type="region of interest" description="Disordered" evidence="3">
    <location>
        <begin position="917"/>
        <end position="952"/>
    </location>
</feature>
<gene>
    <name evidence="5" type="ORF">TrST_g12824</name>
</gene>
<feature type="region of interest" description="Disordered" evidence="3">
    <location>
        <begin position="629"/>
        <end position="650"/>
    </location>
</feature>
<keyword evidence="1" id="KW-0106">Calcium</keyword>
<keyword evidence="2" id="KW-0175">Coiled coil</keyword>
<protein>
    <recommendedName>
        <fullName evidence="4">EF-hand domain-containing protein</fullName>
    </recommendedName>
</protein>
<feature type="region of interest" description="Disordered" evidence="3">
    <location>
        <begin position="486"/>
        <end position="515"/>
    </location>
</feature>
<accession>A0A9W7BAC4</accession>